<keyword evidence="2" id="KW-0472">Membrane</keyword>
<dbReference type="OrthoDB" id="5242879at2"/>
<evidence type="ECO:0000256" key="1">
    <source>
        <dbReference type="ARBA" id="ARBA00022801"/>
    </source>
</evidence>
<dbReference type="GO" id="GO:0016787">
    <property type="term" value="F:hydrolase activity"/>
    <property type="evidence" value="ECO:0007669"/>
    <property type="project" value="UniProtKB-KW"/>
</dbReference>
<name>A0A3A5H9Y1_9ACTN</name>
<dbReference type="RefSeq" id="WP_120060155.1">
    <property type="nucleotide sequence ID" value="NZ_QYRP01000002.1"/>
</dbReference>
<dbReference type="InterPro" id="IPR005754">
    <property type="entry name" value="Sortase"/>
</dbReference>
<dbReference type="Proteomes" id="UP000276542">
    <property type="component" value="Unassembled WGS sequence"/>
</dbReference>
<dbReference type="AlphaFoldDB" id="A0A3A5H9Y1"/>
<feature type="transmembrane region" description="Helical" evidence="2">
    <location>
        <begin position="251"/>
        <end position="272"/>
    </location>
</feature>
<feature type="transmembrane region" description="Helical" evidence="2">
    <location>
        <begin position="31"/>
        <end position="55"/>
    </location>
</feature>
<keyword evidence="4" id="KW-1185">Reference proteome</keyword>
<proteinExistence type="predicted"/>
<sequence length="307" mass="32471">MIQALLERTKPVARGARVRPARPVRPVPQGVAMVSSALTVVTLLLGCLLAEATVIGDVRHARAQKLTYEQLRTDLAKGEAPIGQMDANGEVTVPGRPVAVLTIPAINLREVVFEGTTAGVLADGPGHRRDTAFPGQAGAALIFGRQAMYGGVFSRIHDLRRGDEIKVATGQGSHAYKVSDVRHAGERVLPVAAGKARLVLATAAGRPFLPEAVVYVDAVQVSQVVPSPERAFGTAALADGEGLMKGDTGTLLPLLLWAQLLLLVVAAAAWIGTTWGRWQVWIVTVPVLTLPALQVAHYSLQLLPNLT</sequence>
<feature type="transmembrane region" description="Helical" evidence="2">
    <location>
        <begin position="278"/>
        <end position="300"/>
    </location>
</feature>
<protein>
    <submittedName>
        <fullName evidence="3">Sortase</fullName>
    </submittedName>
</protein>
<dbReference type="SUPFAM" id="SSF63817">
    <property type="entry name" value="Sortase"/>
    <property type="match status" value="1"/>
</dbReference>
<reference evidence="4" key="1">
    <citation type="submission" date="2018-09" db="EMBL/GenBank/DDBJ databases">
        <authorList>
            <person name="Zhu H."/>
        </authorList>
    </citation>
    <scope>NUCLEOTIDE SEQUENCE [LARGE SCALE GENOMIC DNA]</scope>
    <source>
        <strain evidence="4">K1W22B-1</strain>
    </source>
</reference>
<keyword evidence="2" id="KW-1133">Transmembrane helix</keyword>
<dbReference type="EMBL" id="QYRP01000002">
    <property type="protein sequence ID" value="RJS46195.1"/>
    <property type="molecule type" value="Genomic_DNA"/>
</dbReference>
<accession>A0A3A5H9Y1</accession>
<dbReference type="InterPro" id="IPR023365">
    <property type="entry name" value="Sortase_dom-sf"/>
</dbReference>
<evidence type="ECO:0000313" key="4">
    <source>
        <dbReference type="Proteomes" id="UP000276542"/>
    </source>
</evidence>
<comment type="caution">
    <text evidence="3">The sequence shown here is derived from an EMBL/GenBank/DDBJ whole genome shotgun (WGS) entry which is preliminary data.</text>
</comment>
<dbReference type="Gene3D" id="2.40.260.10">
    <property type="entry name" value="Sortase"/>
    <property type="match status" value="1"/>
</dbReference>
<organism evidence="3 4">
    <name type="scientific">Nocardioides cavernaquae</name>
    <dbReference type="NCBI Taxonomy" id="2321396"/>
    <lineage>
        <taxon>Bacteria</taxon>
        <taxon>Bacillati</taxon>
        <taxon>Actinomycetota</taxon>
        <taxon>Actinomycetes</taxon>
        <taxon>Propionibacteriales</taxon>
        <taxon>Nocardioidaceae</taxon>
        <taxon>Nocardioides</taxon>
    </lineage>
</organism>
<gene>
    <name evidence="3" type="ORF">D4739_08230</name>
</gene>
<evidence type="ECO:0000256" key="2">
    <source>
        <dbReference type="SAM" id="Phobius"/>
    </source>
</evidence>
<keyword evidence="1" id="KW-0378">Hydrolase</keyword>
<dbReference type="Pfam" id="PF04203">
    <property type="entry name" value="Sortase"/>
    <property type="match status" value="1"/>
</dbReference>
<keyword evidence="2" id="KW-0812">Transmembrane</keyword>
<evidence type="ECO:0000313" key="3">
    <source>
        <dbReference type="EMBL" id="RJS46195.1"/>
    </source>
</evidence>